<gene>
    <name evidence="8" type="primary">Contig3931.g4204</name>
    <name evidence="8" type="ORF">STYLEM_15755</name>
</gene>
<evidence type="ECO:0000256" key="1">
    <source>
        <dbReference type="ARBA" id="ARBA00001974"/>
    </source>
</evidence>
<keyword evidence="5" id="KW-1015">Disulfide bond</keyword>
<dbReference type="SUPFAM" id="SSF69000">
    <property type="entry name" value="FAD-dependent thiol oxidase"/>
    <property type="match status" value="1"/>
</dbReference>
<dbReference type="OrthoDB" id="17199at2759"/>
<reference evidence="8 9" key="1">
    <citation type="submission" date="2014-06" db="EMBL/GenBank/DDBJ databases">
        <authorList>
            <person name="Swart Estienne"/>
        </authorList>
    </citation>
    <scope>NUCLEOTIDE SEQUENCE [LARGE SCALE GENOMIC DNA]</scope>
    <source>
        <strain evidence="8 9">130c</strain>
    </source>
</reference>
<keyword evidence="3 6" id="KW-0274">FAD</keyword>
<feature type="domain" description="ERV/ALR sulfhydryl oxidase" evidence="7">
    <location>
        <begin position="1"/>
        <end position="87"/>
    </location>
</feature>
<dbReference type="PROSITE" id="PS51324">
    <property type="entry name" value="ERV_ALR"/>
    <property type="match status" value="1"/>
</dbReference>
<evidence type="ECO:0000259" key="7">
    <source>
        <dbReference type="PROSITE" id="PS51324"/>
    </source>
</evidence>
<evidence type="ECO:0000256" key="3">
    <source>
        <dbReference type="ARBA" id="ARBA00022827"/>
    </source>
</evidence>
<organism evidence="8 9">
    <name type="scientific">Stylonychia lemnae</name>
    <name type="common">Ciliate</name>
    <dbReference type="NCBI Taxonomy" id="5949"/>
    <lineage>
        <taxon>Eukaryota</taxon>
        <taxon>Sar</taxon>
        <taxon>Alveolata</taxon>
        <taxon>Ciliophora</taxon>
        <taxon>Intramacronucleata</taxon>
        <taxon>Spirotrichea</taxon>
        <taxon>Stichotrichia</taxon>
        <taxon>Sporadotrichida</taxon>
        <taxon>Oxytrichidae</taxon>
        <taxon>Stylonychinae</taxon>
        <taxon>Stylonychia</taxon>
    </lineage>
</organism>
<dbReference type="EC" id="1.8.3.2" evidence="6"/>
<dbReference type="EMBL" id="CCKQ01014861">
    <property type="protein sequence ID" value="CDW86657.1"/>
    <property type="molecule type" value="Genomic_DNA"/>
</dbReference>
<evidence type="ECO:0000256" key="2">
    <source>
        <dbReference type="ARBA" id="ARBA00022630"/>
    </source>
</evidence>
<dbReference type="GO" id="GO:0050660">
    <property type="term" value="F:flavin adenine dinucleotide binding"/>
    <property type="evidence" value="ECO:0007669"/>
    <property type="project" value="TreeGrafter"/>
</dbReference>
<keyword evidence="4 6" id="KW-0560">Oxidoreductase</keyword>
<accession>A0A078AZM8</accession>
<name>A0A078AZM8_STYLE</name>
<keyword evidence="2 6" id="KW-0285">Flavoprotein</keyword>
<dbReference type="Pfam" id="PF04777">
    <property type="entry name" value="Evr1_Alr"/>
    <property type="match status" value="1"/>
</dbReference>
<proteinExistence type="predicted"/>
<evidence type="ECO:0000313" key="9">
    <source>
        <dbReference type="Proteomes" id="UP000039865"/>
    </source>
</evidence>
<dbReference type="GO" id="GO:0016971">
    <property type="term" value="F:flavin-dependent sulfhydryl oxidase activity"/>
    <property type="evidence" value="ECO:0007669"/>
    <property type="project" value="InterPro"/>
</dbReference>
<evidence type="ECO:0000256" key="5">
    <source>
        <dbReference type="ARBA" id="ARBA00023157"/>
    </source>
</evidence>
<evidence type="ECO:0000256" key="6">
    <source>
        <dbReference type="RuleBase" id="RU371123"/>
    </source>
</evidence>
<comment type="cofactor">
    <cofactor evidence="1 6">
        <name>FAD</name>
        <dbReference type="ChEBI" id="CHEBI:57692"/>
    </cofactor>
</comment>
<dbReference type="InterPro" id="IPR039799">
    <property type="entry name" value="ALR/ERV"/>
</dbReference>
<dbReference type="InterPro" id="IPR036774">
    <property type="entry name" value="ERV/ALR_sulphydryl_oxid_sf"/>
</dbReference>
<keyword evidence="9" id="KW-1185">Reference proteome</keyword>
<dbReference type="Gene3D" id="1.20.120.310">
    <property type="entry name" value="ERV/ALR sulfhydryl oxidase domain"/>
    <property type="match status" value="1"/>
</dbReference>
<dbReference type="PANTHER" id="PTHR12645:SF0">
    <property type="entry name" value="FAD-LINKED SULFHYDRYL OXIDASE ALR"/>
    <property type="match status" value="1"/>
</dbReference>
<protein>
    <recommendedName>
        <fullName evidence="6">Sulfhydryl oxidase</fullName>
        <ecNumber evidence="6">1.8.3.2</ecNumber>
    </recommendedName>
</protein>
<dbReference type="InterPro" id="IPR017905">
    <property type="entry name" value="ERV/ALR_sulphydryl_oxidase"/>
</dbReference>
<dbReference type="Proteomes" id="UP000039865">
    <property type="component" value="Unassembled WGS sequence"/>
</dbReference>
<sequence length="90" mass="10817">MAAYYPDSPSEEDKSNISLFLDTFMEVGIDYEDWGKNFLKKMREENPVDLSSRQNFSVWMCKQHNLFNKEKGKNMYDCEYQNLKKRWGPM</sequence>
<dbReference type="OMA" id="MAENSCR"/>
<dbReference type="InParanoid" id="A0A078AZM8"/>
<dbReference type="PANTHER" id="PTHR12645">
    <property type="entry name" value="ALR/ERV"/>
    <property type="match status" value="1"/>
</dbReference>
<dbReference type="GO" id="GO:0005739">
    <property type="term" value="C:mitochondrion"/>
    <property type="evidence" value="ECO:0007669"/>
    <property type="project" value="TreeGrafter"/>
</dbReference>
<dbReference type="AlphaFoldDB" id="A0A078AZM8"/>
<evidence type="ECO:0000256" key="4">
    <source>
        <dbReference type="ARBA" id="ARBA00023002"/>
    </source>
</evidence>
<comment type="catalytic activity">
    <reaction evidence="6">
        <text>2 R'C(R)SH + O2 = R'C(R)S-S(R)CR' + H2O2</text>
        <dbReference type="Rhea" id="RHEA:17357"/>
        <dbReference type="ChEBI" id="CHEBI:15379"/>
        <dbReference type="ChEBI" id="CHEBI:16240"/>
        <dbReference type="ChEBI" id="CHEBI:16520"/>
        <dbReference type="ChEBI" id="CHEBI:17412"/>
        <dbReference type="EC" id="1.8.3.2"/>
    </reaction>
</comment>
<evidence type="ECO:0000313" key="8">
    <source>
        <dbReference type="EMBL" id="CDW86657.1"/>
    </source>
</evidence>